<dbReference type="AlphaFoldDB" id="A0A4Y6V4I1"/>
<sequence length="158" mass="17699">MSQLSVLSVHKQQRTGFPCTFEYGDFRIDGKRLYDEVLRQYPHMDDIGCLGFGPETFQREQIGKLLLLENADFPDGRRALYLCPACGDLGCGAVSLRIERRDSQFVWHEFGLQSAGDTTGTLTPLPGIGPFYFDADAYGRTVRSAYGLGGFHWPTPRP</sequence>
<keyword evidence="2" id="KW-1185">Reference proteome</keyword>
<dbReference type="EMBL" id="CP041217">
    <property type="protein sequence ID" value="QDH23541.1"/>
    <property type="molecule type" value="Genomic_DNA"/>
</dbReference>
<evidence type="ECO:0008006" key="3">
    <source>
        <dbReference type="Google" id="ProtNLM"/>
    </source>
</evidence>
<dbReference type="RefSeq" id="WP_141450135.1">
    <property type="nucleotide sequence ID" value="NZ_CP041217.1"/>
</dbReference>
<reference evidence="1 2" key="1">
    <citation type="submission" date="2019-06" db="EMBL/GenBank/DDBJ databases">
        <title>Saccharibacillus brassicae sp. nov., an endophytic bacterium isolated from Chinese cabbage seeds (Brassica pekinensis).</title>
        <authorList>
            <person name="Jiang L."/>
            <person name="Lee J."/>
            <person name="Kim S.W."/>
        </authorList>
    </citation>
    <scope>NUCLEOTIDE SEQUENCE [LARGE SCALE GENOMIC DNA]</scope>
    <source>
        <strain evidence="2">KCTC 43072 / ATSA2</strain>
    </source>
</reference>
<evidence type="ECO:0000313" key="2">
    <source>
        <dbReference type="Proteomes" id="UP000316968"/>
    </source>
</evidence>
<organism evidence="1 2">
    <name type="scientific">Saccharibacillus brassicae</name>
    <dbReference type="NCBI Taxonomy" id="2583377"/>
    <lineage>
        <taxon>Bacteria</taxon>
        <taxon>Bacillati</taxon>
        <taxon>Bacillota</taxon>
        <taxon>Bacilli</taxon>
        <taxon>Bacillales</taxon>
        <taxon>Paenibacillaceae</taxon>
        <taxon>Saccharibacillus</taxon>
    </lineage>
</organism>
<dbReference type="Proteomes" id="UP000316968">
    <property type="component" value="Chromosome"/>
</dbReference>
<accession>A0A4Y6V4I1</accession>
<protein>
    <recommendedName>
        <fullName evidence="3">Oxidoreductase</fullName>
    </recommendedName>
</protein>
<proteinExistence type="predicted"/>
<gene>
    <name evidence="1" type="ORF">FFV09_23350</name>
</gene>
<dbReference type="OrthoDB" id="342114at2"/>
<evidence type="ECO:0000313" key="1">
    <source>
        <dbReference type="EMBL" id="QDH23541.1"/>
    </source>
</evidence>
<name>A0A4Y6V4I1_SACBS</name>
<dbReference type="KEGG" id="saca:FFV09_23350"/>